<dbReference type="PANTHER" id="PTHR43531">
    <property type="entry name" value="PROTEIN ICFG"/>
    <property type="match status" value="1"/>
</dbReference>
<evidence type="ECO:0000259" key="7">
    <source>
        <dbReference type="PROSITE" id="PS50885"/>
    </source>
</evidence>
<accession>D8IXQ6</accession>
<evidence type="ECO:0000256" key="3">
    <source>
        <dbReference type="PROSITE-ProRule" id="PRU00284"/>
    </source>
</evidence>
<proteinExistence type="inferred from homology"/>
<dbReference type="SMART" id="SM00283">
    <property type="entry name" value="MA"/>
    <property type="match status" value="1"/>
</dbReference>
<comment type="subcellular location">
    <subcellularLocation>
        <location evidence="1">Membrane</location>
    </subcellularLocation>
</comment>
<reference evidence="8 9" key="1">
    <citation type="submission" date="2010-04" db="EMBL/GenBank/DDBJ databases">
        <title>The genome of Herbaspirillum seropedicae SmR1, an endophytic, nitrogen-fixing, plant-growth promoting beta-Proteobacteria.</title>
        <authorList>
            <person name="Pedrosa F.O."/>
            <person name="Monteiro R.A."/>
            <person name="Wassem R."/>
            <person name="Cruz L.M."/>
            <person name="Ayub R.A."/>
            <person name="Colauto N.B."/>
            <person name="Fernandez M.A."/>
            <person name="Fungaro M.H.P."/>
            <person name="Grisard E.C."/>
            <person name="Hungria M."/>
            <person name="Madeira H.M.F."/>
            <person name="Nodari R.O."/>
            <person name="Osaku C.A."/>
            <person name="Petzl-Erler M.L."/>
            <person name="Terenzi H."/>
            <person name="Vieira L.G.E."/>
            <person name="Almeida M.I.M."/>
            <person name="Alves L.R."/>
            <person name="Arantes O.M.N."/>
            <person name="Balsanelli E."/>
            <person name="Barcellos F.G."/>
            <person name="Baura V.A."/>
            <person name="Binde D.R."/>
            <person name="Campo R.J."/>
            <person name="Chubatsu L.S."/>
            <person name="Chueire L.M.O."/>
            <person name="Ciferri R.R."/>
            <person name="Correa L.C."/>
            <person name="da Conceicao Silva J.L."/>
            <person name="Dabul A.N.G."/>
            <person name="Dambros B.P."/>
            <person name="Faoro H."/>
            <person name="Favetti A."/>
            <person name="Friedermann G."/>
            <person name="Furlaneto M.C."/>
            <person name="Gasques L.S."/>
            <person name="Gimenes C.C.T."/>
            <person name="Gioppo N.M.R."/>
            <person name="Glienke-Blanco C."/>
            <person name="Godoy L.P."/>
            <person name="Guerra M.P."/>
            <person name="Karp S."/>
            <person name="Kava-Cordeiro V."/>
            <person name="Margarido V.P."/>
            <person name="Mathioni S.M."/>
            <person name="Menck-Soares M.A."/>
            <person name="Murace N.K."/>
            <person name="Nicolas M.F."/>
            <person name="Oliveira C.E.C."/>
            <person name="Pagnan N.A.B."/>
            <person name="Pamphile J.A."/>
            <person name="Patussi E.V."/>
            <person name="Pereira L.F.P."/>
            <person name="Pereira-Ferrari L."/>
            <person name="Pinto F.G.S."/>
            <person name="Precoma C."/>
            <person name="Prioli A.J."/>
            <person name="Prioli S.M.A.P."/>
            <person name="Raittz R.T."/>
            <person name="Ramos H.J.O."/>
            <person name="Ribeiro E.M.S.F."/>
            <person name="Rigo L.U."/>
            <person name="Rocha C.L.M.S.C."/>
            <person name="Rocha S.N."/>
            <person name="Santos K."/>
            <person name="Satori D."/>
            <person name="Silva A.G."/>
            <person name="Simao R.C.G."/>
            <person name="Soares M.A.M."/>
            <person name="Souza E.M."/>
            <person name="Steffens M.B.R."/>
            <person name="Steindel M."/>
            <person name="Tadra-Sfeir M.Z."/>
            <person name="Takahashi E.K."/>
            <person name="Torres R.A."/>
            <person name="Valle J.S."/>
            <person name="Vernal J.I."/>
            <person name="Vilas-Boas L.A."/>
            <person name="Watanabe M.A.E."/>
            <person name="Weiss V.A."/>
            <person name="Yates M.A."/>
            <person name="Souza E.M."/>
        </authorList>
    </citation>
    <scope>NUCLEOTIDE SEQUENCE [LARGE SCALE GENOMIC DNA]</scope>
    <source>
        <strain evidence="8 9">SmR1</strain>
    </source>
</reference>
<evidence type="ECO:0000313" key="9">
    <source>
        <dbReference type="Proteomes" id="UP000000329"/>
    </source>
</evidence>
<keyword evidence="5" id="KW-0472">Membrane</keyword>
<dbReference type="SMART" id="SM00304">
    <property type="entry name" value="HAMP"/>
    <property type="match status" value="1"/>
</dbReference>
<dbReference type="InterPro" id="IPR003660">
    <property type="entry name" value="HAMP_dom"/>
</dbReference>
<evidence type="ECO:0000256" key="5">
    <source>
        <dbReference type="SAM" id="Phobius"/>
    </source>
</evidence>
<keyword evidence="3" id="KW-0807">Transducer</keyword>
<dbReference type="EMBL" id="CP002039">
    <property type="protein sequence ID" value="ADJ64158.1"/>
    <property type="molecule type" value="Genomic_DNA"/>
</dbReference>
<keyword evidence="4" id="KW-0175">Coiled coil</keyword>
<dbReference type="Pfam" id="PF12729">
    <property type="entry name" value="4HB_MCP_1"/>
    <property type="match status" value="1"/>
</dbReference>
<feature type="coiled-coil region" evidence="4">
    <location>
        <begin position="28"/>
        <end position="58"/>
    </location>
</feature>
<dbReference type="InterPro" id="IPR024478">
    <property type="entry name" value="HlyB_4HB_MCP"/>
</dbReference>
<dbReference type="PROSITE" id="PS50885">
    <property type="entry name" value="HAMP"/>
    <property type="match status" value="1"/>
</dbReference>
<dbReference type="STRING" id="757424.Hsero_2662"/>
<dbReference type="AlphaFoldDB" id="D8IXQ6"/>
<dbReference type="Pfam" id="PF00672">
    <property type="entry name" value="HAMP"/>
    <property type="match status" value="1"/>
</dbReference>
<dbReference type="GO" id="GO:0005886">
    <property type="term" value="C:plasma membrane"/>
    <property type="evidence" value="ECO:0007669"/>
    <property type="project" value="TreeGrafter"/>
</dbReference>
<dbReference type="CDD" id="cd06225">
    <property type="entry name" value="HAMP"/>
    <property type="match status" value="1"/>
</dbReference>
<dbReference type="Gene3D" id="1.10.287.950">
    <property type="entry name" value="Methyl-accepting chemotaxis protein"/>
    <property type="match status" value="1"/>
</dbReference>
<sequence>MSLLNRLTVGRRLALGFVVIIGLMLAMLLAMLAQLKQVEQANQILQKEQAERLSLAKEWRENIVVNVARALALGVTANETLLKFFADDMAGLVTRTTVIQKRYAELDDTEEGKTILERMAKERKRYLVVRQQMEEVGADAATRQQLVQDMKSISAAYIKEGTSLVQYQERRTAELGGQIDAAIDRSRFVLMGATAASILLAVLLGWLLTQSIAAPLHEMQALTLQIAAGDLTSTVPAATGRSELASLLKNVGSMQESLRSLVSKSRQAALSVNQASSEAAAGNADLSARTEQAASSLEQTASAMEEIAATAQQSAEFARSANAQVAQASGVAQHGGQVMGDVVQTMGRIDESSRRIADIIGVIDSIAFQTNILALNAAVEAARAGEQGRGFAVVASEVRTLAQRSATAAREIKELINASLAAVDGGMSLVGDAGKIIQDVVQNVELVRGTISEISVAAEEQSRGIAEVNIAISNMEQTTQQNASLVEQTTAATMQLNQQAVLLAEVISGFKLPAQYQ</sequence>
<dbReference type="Pfam" id="PF00015">
    <property type="entry name" value="MCPsignal"/>
    <property type="match status" value="1"/>
</dbReference>
<name>D8IXQ6_HERSS</name>
<protein>
    <submittedName>
        <fullName evidence="8">Methyl-accepting chemotaxis I protein</fullName>
    </submittedName>
</protein>
<gene>
    <name evidence="8" type="primary">cheM</name>
    <name evidence="8" type="ordered locus">Hsero_2662</name>
</gene>
<keyword evidence="9" id="KW-1185">Reference proteome</keyword>
<dbReference type="GO" id="GO:0007165">
    <property type="term" value="P:signal transduction"/>
    <property type="evidence" value="ECO:0007669"/>
    <property type="project" value="UniProtKB-KW"/>
</dbReference>
<feature type="domain" description="HAMP" evidence="7">
    <location>
        <begin position="210"/>
        <end position="263"/>
    </location>
</feature>
<dbReference type="CDD" id="cd11386">
    <property type="entry name" value="MCP_signal"/>
    <property type="match status" value="1"/>
</dbReference>
<feature type="domain" description="Methyl-accepting transducer" evidence="6">
    <location>
        <begin position="268"/>
        <end position="497"/>
    </location>
</feature>
<feature type="transmembrane region" description="Helical" evidence="5">
    <location>
        <begin position="12"/>
        <end position="33"/>
    </location>
</feature>
<dbReference type="HOGENOM" id="CLU_000445_107_16_4"/>
<dbReference type="OrthoDB" id="9763018at2"/>
<dbReference type="InterPro" id="IPR047347">
    <property type="entry name" value="YvaQ-like_sensor"/>
</dbReference>
<dbReference type="KEGG" id="hse:Hsero_2662"/>
<dbReference type="InterPro" id="IPR004090">
    <property type="entry name" value="Chemotax_Me-accpt_rcpt"/>
</dbReference>
<keyword evidence="5" id="KW-0812">Transmembrane</keyword>
<dbReference type="InterPro" id="IPR051310">
    <property type="entry name" value="MCP_chemotaxis"/>
</dbReference>
<dbReference type="PROSITE" id="PS50111">
    <property type="entry name" value="CHEMOTAXIS_TRANSDUC_2"/>
    <property type="match status" value="1"/>
</dbReference>
<dbReference type="Proteomes" id="UP000000329">
    <property type="component" value="Chromosome"/>
</dbReference>
<organism evidence="8 9">
    <name type="scientific">Herbaspirillum seropedicae (strain SmR1)</name>
    <dbReference type="NCBI Taxonomy" id="757424"/>
    <lineage>
        <taxon>Bacteria</taxon>
        <taxon>Pseudomonadati</taxon>
        <taxon>Pseudomonadota</taxon>
        <taxon>Betaproteobacteria</taxon>
        <taxon>Burkholderiales</taxon>
        <taxon>Oxalobacteraceae</taxon>
        <taxon>Herbaspirillum</taxon>
    </lineage>
</organism>
<dbReference type="CDD" id="cd19411">
    <property type="entry name" value="MCP2201-like_sensor"/>
    <property type="match status" value="1"/>
</dbReference>
<evidence type="ECO:0000256" key="1">
    <source>
        <dbReference type="ARBA" id="ARBA00004370"/>
    </source>
</evidence>
<evidence type="ECO:0000259" key="6">
    <source>
        <dbReference type="PROSITE" id="PS50111"/>
    </source>
</evidence>
<dbReference type="InterPro" id="IPR004089">
    <property type="entry name" value="MCPsignal_dom"/>
</dbReference>
<comment type="similarity">
    <text evidence="2">Belongs to the methyl-accepting chemotaxis (MCP) protein family.</text>
</comment>
<dbReference type="Gene3D" id="6.10.340.10">
    <property type="match status" value="1"/>
</dbReference>
<dbReference type="RefSeq" id="WP_013234636.1">
    <property type="nucleotide sequence ID" value="NC_014323.1"/>
</dbReference>
<dbReference type="FunFam" id="1.10.287.950:FF:000001">
    <property type="entry name" value="Methyl-accepting chemotaxis sensory transducer"/>
    <property type="match status" value="1"/>
</dbReference>
<keyword evidence="5" id="KW-1133">Transmembrane helix</keyword>
<dbReference type="eggNOG" id="COG0840">
    <property type="taxonomic scope" value="Bacteria"/>
</dbReference>
<dbReference type="GO" id="GO:0006935">
    <property type="term" value="P:chemotaxis"/>
    <property type="evidence" value="ECO:0007669"/>
    <property type="project" value="InterPro"/>
</dbReference>
<evidence type="ECO:0000256" key="2">
    <source>
        <dbReference type="ARBA" id="ARBA00029447"/>
    </source>
</evidence>
<evidence type="ECO:0000256" key="4">
    <source>
        <dbReference type="SAM" id="Coils"/>
    </source>
</evidence>
<dbReference type="SUPFAM" id="SSF58104">
    <property type="entry name" value="Methyl-accepting chemotaxis protein (MCP) signaling domain"/>
    <property type="match status" value="1"/>
</dbReference>
<evidence type="ECO:0000313" key="8">
    <source>
        <dbReference type="EMBL" id="ADJ64158.1"/>
    </source>
</evidence>
<dbReference type="PRINTS" id="PR00260">
    <property type="entry name" value="CHEMTRNSDUCR"/>
</dbReference>
<dbReference type="PANTHER" id="PTHR43531:SF5">
    <property type="entry name" value="METHYL-ACCEPTING CHEMOTAXIS PROTEIN III"/>
    <property type="match status" value="1"/>
</dbReference>
<dbReference type="GO" id="GO:0004888">
    <property type="term" value="F:transmembrane signaling receptor activity"/>
    <property type="evidence" value="ECO:0007669"/>
    <property type="project" value="InterPro"/>
</dbReference>